<dbReference type="InterPro" id="IPR014729">
    <property type="entry name" value="Rossmann-like_a/b/a_fold"/>
</dbReference>
<accession>A0ABR9QFE6</accession>
<dbReference type="Pfam" id="PF01467">
    <property type="entry name" value="CTP_transf_like"/>
    <property type="match status" value="1"/>
</dbReference>
<evidence type="ECO:0000256" key="3">
    <source>
        <dbReference type="ARBA" id="ARBA00004713"/>
    </source>
</evidence>
<evidence type="ECO:0000256" key="8">
    <source>
        <dbReference type="ARBA" id="ARBA00022840"/>
    </source>
</evidence>
<dbReference type="InterPro" id="IPR004821">
    <property type="entry name" value="Cyt_trans-like"/>
</dbReference>
<name>A0ABR9QFE6_9BACI</name>
<feature type="active site" evidence="12">
    <location>
        <position position="279"/>
    </location>
</feature>
<keyword evidence="9 12" id="KW-0511">Multifunctional enzyme</keyword>
<dbReference type="EMBL" id="JADCLJ010000007">
    <property type="protein sequence ID" value="MBE4907217.1"/>
    <property type="molecule type" value="Genomic_DNA"/>
</dbReference>
<keyword evidence="7 12" id="KW-0418">Kinase</keyword>
<comment type="catalytic activity">
    <reaction evidence="11 12">
        <text>D-glycero-beta-D-manno-heptose 1-phosphate + ATP + H(+) = ADP-D-glycero-beta-D-manno-heptose + diphosphate</text>
        <dbReference type="Rhea" id="RHEA:27465"/>
        <dbReference type="ChEBI" id="CHEBI:15378"/>
        <dbReference type="ChEBI" id="CHEBI:30616"/>
        <dbReference type="ChEBI" id="CHEBI:33019"/>
        <dbReference type="ChEBI" id="CHEBI:59967"/>
        <dbReference type="ChEBI" id="CHEBI:61593"/>
        <dbReference type="EC" id="2.7.7.70"/>
    </reaction>
</comment>
<evidence type="ECO:0000256" key="7">
    <source>
        <dbReference type="ARBA" id="ARBA00022777"/>
    </source>
</evidence>
<dbReference type="SUPFAM" id="SSF52374">
    <property type="entry name" value="Nucleotidylyl transferase"/>
    <property type="match status" value="1"/>
</dbReference>
<feature type="domain" description="Carbohydrate kinase PfkB" evidence="13">
    <location>
        <begin position="21"/>
        <end position="317"/>
    </location>
</feature>
<dbReference type="Proteomes" id="UP001516662">
    <property type="component" value="Unassembled WGS sequence"/>
</dbReference>
<feature type="domain" description="Cytidyltransferase-like" evidence="14">
    <location>
        <begin position="362"/>
        <end position="457"/>
    </location>
</feature>
<dbReference type="Gene3D" id="3.40.50.620">
    <property type="entry name" value="HUPs"/>
    <property type="match status" value="1"/>
</dbReference>
<dbReference type="PROSITE" id="PS00583">
    <property type="entry name" value="PFKB_KINASES_1"/>
    <property type="match status" value="1"/>
</dbReference>
<feature type="region of interest" description="Ribokinase" evidence="12">
    <location>
        <begin position="1"/>
        <end position="334"/>
    </location>
</feature>
<comment type="similarity">
    <text evidence="12">In the N-terminal section; belongs to the carbohydrate kinase PfkB family.</text>
</comment>
<dbReference type="PANTHER" id="PTHR46969:SF1">
    <property type="entry name" value="BIFUNCTIONAL PROTEIN HLDE"/>
    <property type="match status" value="1"/>
</dbReference>
<evidence type="ECO:0000256" key="2">
    <source>
        <dbReference type="ARBA" id="ARBA00003753"/>
    </source>
</evidence>
<gene>
    <name evidence="12 15" type="primary">hldE</name>
    <name evidence="15" type="ORF">IMZ08_03980</name>
</gene>
<dbReference type="InterPro" id="IPR002173">
    <property type="entry name" value="Carboh/pur_kinase_PfkB_CS"/>
</dbReference>
<dbReference type="RefSeq" id="WP_193534690.1">
    <property type="nucleotide sequence ID" value="NZ_JADCLJ010000007.1"/>
</dbReference>
<comment type="pathway">
    <text evidence="12">Nucleotide-sugar biosynthesis; ADP-L-glycero-beta-D-manno-heptose biosynthesis; ADP-L-glycero-beta-D-manno-heptose from D-glycero-beta-D-manno-heptose 7-phosphate: step 3/4.</text>
</comment>
<evidence type="ECO:0000256" key="1">
    <source>
        <dbReference type="ARBA" id="ARBA00002319"/>
    </source>
</evidence>
<evidence type="ECO:0000256" key="10">
    <source>
        <dbReference type="ARBA" id="ARBA00023277"/>
    </source>
</evidence>
<evidence type="ECO:0000259" key="13">
    <source>
        <dbReference type="Pfam" id="PF00294"/>
    </source>
</evidence>
<reference evidence="15 16" key="1">
    <citation type="submission" date="2020-10" db="EMBL/GenBank/DDBJ databases">
        <title>Bacillus sp. HD4P25, an endophyte from a halophyte.</title>
        <authorList>
            <person name="Sun J.-Q."/>
        </authorList>
    </citation>
    <scope>NUCLEOTIDE SEQUENCE [LARGE SCALE GENOMIC DNA]</scope>
    <source>
        <strain evidence="15 16">YIM 93174</strain>
    </source>
</reference>
<dbReference type="PANTHER" id="PTHR46969">
    <property type="entry name" value="BIFUNCTIONAL PROTEIN HLDE"/>
    <property type="match status" value="1"/>
</dbReference>
<evidence type="ECO:0000256" key="9">
    <source>
        <dbReference type="ARBA" id="ARBA00023268"/>
    </source>
</evidence>
<dbReference type="NCBIfam" id="TIGR02198">
    <property type="entry name" value="rfaE_dom_I"/>
    <property type="match status" value="1"/>
</dbReference>
<dbReference type="EC" id="2.7.1.167" evidence="12"/>
<evidence type="ECO:0000256" key="6">
    <source>
        <dbReference type="ARBA" id="ARBA00022741"/>
    </source>
</evidence>
<keyword evidence="4 12" id="KW-0808">Transferase</keyword>
<comment type="pathway">
    <text evidence="3">Bacterial outer membrane biogenesis; LPS core biosynthesis.</text>
</comment>
<dbReference type="InterPro" id="IPR011913">
    <property type="entry name" value="RfaE_dom_I"/>
</dbReference>
<dbReference type="InterPro" id="IPR023030">
    <property type="entry name" value="Bifunc_HldE"/>
</dbReference>
<evidence type="ECO:0000256" key="11">
    <source>
        <dbReference type="ARBA" id="ARBA00047428"/>
    </source>
</evidence>
<proteinExistence type="inferred from homology"/>
<keyword evidence="5 12" id="KW-0548">Nucleotidyltransferase</keyword>
<keyword evidence="10 12" id="KW-0119">Carbohydrate metabolism</keyword>
<evidence type="ECO:0000313" key="15">
    <source>
        <dbReference type="EMBL" id="MBE4907217.1"/>
    </source>
</evidence>
<comment type="function">
    <text evidence="2 12">Catalyzes the ADP transfer from ATP to D-glycero-beta-D-manno-heptose 1-phosphate, yielding ADP-D-glycero-beta-D-manno-heptose.</text>
</comment>
<evidence type="ECO:0000259" key="14">
    <source>
        <dbReference type="Pfam" id="PF01467"/>
    </source>
</evidence>
<protein>
    <recommendedName>
        <fullName evidence="12">Bifunctional protein HldE</fullName>
    </recommendedName>
    <domain>
        <recommendedName>
            <fullName evidence="12">D-beta-D-heptose 7-phosphate kinase</fullName>
            <ecNumber evidence="12">2.7.1.167</ecNumber>
        </recommendedName>
        <alternativeName>
            <fullName evidence="12">D-beta-D-heptose 7-phosphotransferase</fullName>
        </alternativeName>
        <alternativeName>
            <fullName evidence="12">D-glycero-beta-D-manno-heptose-7-phosphate kinase</fullName>
        </alternativeName>
    </domain>
    <domain>
        <recommendedName>
            <fullName evidence="12">D-beta-D-heptose 1-phosphate adenylyltransferase</fullName>
            <ecNumber evidence="12">2.7.7.70</ecNumber>
        </recommendedName>
        <alternativeName>
            <fullName evidence="12">D-glycero-beta-D-manno-heptose 1-phosphate adenylyltransferase</fullName>
        </alternativeName>
    </domain>
</protein>
<comment type="function">
    <text evidence="1 12">Catalyzes the phosphorylation of D-glycero-D-manno-heptose 7-phosphate at the C-1 position to selectively form D-glycero-beta-D-manno-heptose-1,7-bisphosphate.</text>
</comment>
<feature type="binding site" evidence="12">
    <location>
        <begin position="209"/>
        <end position="212"/>
    </location>
    <ligand>
        <name>ATP</name>
        <dbReference type="ChEBI" id="CHEBI:30616"/>
    </ligand>
</feature>
<comment type="pathway">
    <text evidence="12">Nucleotide-sugar biosynthesis; ADP-L-glycero-beta-D-manno-heptose biosynthesis; ADP-L-glycero-beta-D-manno-heptose from D-glycero-beta-D-manno-heptose 7-phosphate: step 1/4.</text>
</comment>
<dbReference type="EC" id="2.7.7.70" evidence="12"/>
<feature type="region of interest" description="Cytidylyltransferase" evidence="12">
    <location>
        <begin position="362"/>
        <end position="493"/>
    </location>
</feature>
<sequence>MISNIQSLVQMFKENRRDCRVLVIGDVMLDKYYFGDITRISPEAPVPVINMKMENKTLGGAANVAKNLALLGCKVSLVGVVGKDQGQQELLQMLEHEKIDGSGLLTSERCTTTKTRIISGNQQLLRIDHEDKFEIMDSLVEQFEKWYLQRIEMETFHAIIISDYEKGFCRKELCETVISIANQRGIPVIVDPKGHDWSKYTNATIITPNFKEFSRIIGSELSNTEEVIAKFAPMLREKYSLNYLLITRSEKGMSLVEEGDMIHISTKAKEIYDVSGAGDTVVSTIAAFISIGAPLVDAVKIANIAAGIVVGKRGTYAVRSDELLEELEDLTPLENLDTKVMAREELKHRVNQWRSQGEKIVFTNGCFDLLHIGHAKYLKDARQLGNRLIVGLNSDFSVKRLKGPSRPIVSESDRARMLSFFEFVDAVCIFEEDTPLELISEVLPDILVKGGDYKADEVVGKEYSGRVEIITFVDGYSTTNIIEKISNFESAKV</sequence>
<comment type="caution">
    <text evidence="15">The sequence shown here is derived from an EMBL/GenBank/DDBJ whole genome shotgun (WGS) entry which is preliminary data.</text>
</comment>
<dbReference type="InterPro" id="IPR011914">
    <property type="entry name" value="RfaE_dom_II"/>
</dbReference>
<keyword evidence="16" id="KW-1185">Reference proteome</keyword>
<keyword evidence="6 12" id="KW-0547">Nucleotide-binding</keyword>
<dbReference type="GO" id="GO:0033785">
    <property type="term" value="F:heptose 7-phosphate kinase activity"/>
    <property type="evidence" value="ECO:0007669"/>
    <property type="project" value="UniProtKB-EC"/>
</dbReference>
<evidence type="ECO:0000313" key="16">
    <source>
        <dbReference type="Proteomes" id="UP001516662"/>
    </source>
</evidence>
<dbReference type="Gene3D" id="3.40.1190.20">
    <property type="match status" value="1"/>
</dbReference>
<dbReference type="NCBIfam" id="TIGR00125">
    <property type="entry name" value="cyt_tran_rel"/>
    <property type="match status" value="1"/>
</dbReference>
<dbReference type="CDD" id="cd01172">
    <property type="entry name" value="RfaE_like"/>
    <property type="match status" value="1"/>
</dbReference>
<dbReference type="InterPro" id="IPR029056">
    <property type="entry name" value="Ribokinase-like"/>
</dbReference>
<comment type="subunit">
    <text evidence="12">Homodimer.</text>
</comment>
<organism evidence="15 16">
    <name type="scientific">Litchfieldia luteola</name>
    <dbReference type="NCBI Taxonomy" id="682179"/>
    <lineage>
        <taxon>Bacteria</taxon>
        <taxon>Bacillati</taxon>
        <taxon>Bacillota</taxon>
        <taxon>Bacilli</taxon>
        <taxon>Bacillales</taxon>
        <taxon>Bacillaceae</taxon>
        <taxon>Litchfieldia</taxon>
    </lineage>
</organism>
<dbReference type="InterPro" id="IPR011611">
    <property type="entry name" value="PfkB_dom"/>
</dbReference>
<dbReference type="GO" id="GO:0016779">
    <property type="term" value="F:nucleotidyltransferase activity"/>
    <property type="evidence" value="ECO:0007669"/>
    <property type="project" value="UniProtKB-KW"/>
</dbReference>
<dbReference type="SUPFAM" id="SSF53613">
    <property type="entry name" value="Ribokinase-like"/>
    <property type="match status" value="1"/>
</dbReference>
<comment type="similarity">
    <text evidence="12">In the C-terminal section; belongs to the cytidylyltransferase family.</text>
</comment>
<keyword evidence="8 12" id="KW-0067">ATP-binding</keyword>
<dbReference type="NCBIfam" id="NF008454">
    <property type="entry name" value="PRK11316.1"/>
    <property type="match status" value="1"/>
</dbReference>
<evidence type="ECO:0000256" key="4">
    <source>
        <dbReference type="ARBA" id="ARBA00022679"/>
    </source>
</evidence>
<dbReference type="NCBIfam" id="TIGR02199">
    <property type="entry name" value="rfaE_dom_II"/>
    <property type="match status" value="1"/>
</dbReference>
<comment type="catalytic activity">
    <reaction evidence="12">
        <text>D-glycero-beta-D-manno-heptose 7-phosphate + ATP = D-glycero-beta-D-manno-heptose 1,7-bisphosphate + ADP + H(+)</text>
        <dbReference type="Rhea" id="RHEA:27473"/>
        <dbReference type="ChEBI" id="CHEBI:15378"/>
        <dbReference type="ChEBI" id="CHEBI:30616"/>
        <dbReference type="ChEBI" id="CHEBI:60204"/>
        <dbReference type="ChEBI" id="CHEBI:60208"/>
        <dbReference type="ChEBI" id="CHEBI:456216"/>
        <dbReference type="EC" id="2.7.1.167"/>
    </reaction>
</comment>
<evidence type="ECO:0000256" key="5">
    <source>
        <dbReference type="ARBA" id="ARBA00022695"/>
    </source>
</evidence>
<dbReference type="Pfam" id="PF00294">
    <property type="entry name" value="PfkB"/>
    <property type="match status" value="1"/>
</dbReference>
<evidence type="ECO:0000256" key="12">
    <source>
        <dbReference type="HAMAP-Rule" id="MF_01603"/>
    </source>
</evidence>
<dbReference type="HAMAP" id="MF_01603">
    <property type="entry name" value="HldE"/>
    <property type="match status" value="1"/>
</dbReference>